<dbReference type="GO" id="GO:0033540">
    <property type="term" value="P:fatty acid beta-oxidation using acyl-CoA oxidase"/>
    <property type="evidence" value="ECO:0007669"/>
    <property type="project" value="TreeGrafter"/>
</dbReference>
<evidence type="ECO:0000256" key="1">
    <source>
        <dbReference type="ARBA" id="ARBA00001974"/>
    </source>
</evidence>
<dbReference type="PANTHER" id="PTHR10909">
    <property type="entry name" value="ELECTRON TRANSPORT OXIDOREDUCTASE"/>
    <property type="match status" value="1"/>
</dbReference>
<evidence type="ECO:0000259" key="12">
    <source>
        <dbReference type="Pfam" id="PF22924"/>
    </source>
</evidence>
<evidence type="ECO:0000256" key="5">
    <source>
        <dbReference type="ARBA" id="ARBA00022630"/>
    </source>
</evidence>
<dbReference type="InterPro" id="IPR036250">
    <property type="entry name" value="AcylCo_DH-like_C"/>
</dbReference>
<comment type="similarity">
    <text evidence="3">Belongs to the acyl-CoA oxidase family.</text>
</comment>
<evidence type="ECO:0000256" key="4">
    <source>
        <dbReference type="ARBA" id="ARBA00012870"/>
    </source>
</evidence>
<keyword evidence="6" id="KW-0274">FAD</keyword>
<gene>
    <name evidence="13" type="ORF">Fadolivirus_1_76</name>
</gene>
<dbReference type="PIRSF" id="PIRSF000168">
    <property type="entry name" value="Acyl-CoA_oxidase"/>
    <property type="match status" value="1"/>
</dbReference>
<dbReference type="InterPro" id="IPR009100">
    <property type="entry name" value="AcylCoA_DH/oxidase_NM_dom_sf"/>
</dbReference>
<evidence type="ECO:0000313" key="14">
    <source>
        <dbReference type="Proteomes" id="UP001162001"/>
    </source>
</evidence>
<dbReference type="GO" id="GO:0003997">
    <property type="term" value="F:acyl-CoA oxidase activity"/>
    <property type="evidence" value="ECO:0007669"/>
    <property type="project" value="UniProtKB-EC"/>
</dbReference>
<reference evidence="13 14" key="1">
    <citation type="submission" date="2020-04" db="EMBL/GenBank/DDBJ databases">
        <title>Advantages and limits of metagenomic assembly and binning of a giant virus.</title>
        <authorList>
            <person name="Schulz F."/>
            <person name="Andreani J."/>
            <person name="Francis R."/>
            <person name="Boudjemaa H."/>
            <person name="Bou Khalil J.Y."/>
            <person name="Lee J."/>
            <person name="La Scola B."/>
            <person name="Woyke T."/>
        </authorList>
    </citation>
    <scope>NUCLEOTIDE SEQUENCE [LARGE SCALE GENOMIC DNA]</scope>
    <source>
        <strain evidence="13 14">FV1/VV64</strain>
    </source>
</reference>
<organism evidence="13 14">
    <name type="scientific">Fadolivirus FV1/VV64</name>
    <dbReference type="NCBI Taxonomy" id="3070911"/>
    <lineage>
        <taxon>Viruses</taxon>
        <taxon>Varidnaviria</taxon>
        <taxon>Bamfordvirae</taxon>
        <taxon>Nucleocytoviricota</taxon>
        <taxon>Megaviricetes</taxon>
        <taxon>Imitervirales</taxon>
        <taxon>Mimiviridae</taxon>
        <taxon>Klosneuvirinae</taxon>
        <taxon>Fadolivirus</taxon>
        <taxon>Fadolivirus algeromassiliense</taxon>
    </lineage>
</organism>
<protein>
    <recommendedName>
        <fullName evidence="4">acyl-CoA oxidase</fullName>
        <ecNumber evidence="4">1.3.3.6</ecNumber>
    </recommendedName>
</protein>
<evidence type="ECO:0000256" key="7">
    <source>
        <dbReference type="ARBA" id="ARBA00022832"/>
    </source>
</evidence>
<evidence type="ECO:0000256" key="3">
    <source>
        <dbReference type="ARBA" id="ARBA00006288"/>
    </source>
</evidence>
<dbReference type="Gene3D" id="1.20.140.10">
    <property type="entry name" value="Butyryl-CoA Dehydrogenase, subunit A, domain 3"/>
    <property type="match status" value="1"/>
</dbReference>
<keyword evidence="8" id="KW-0560">Oxidoreductase</keyword>
<feature type="domain" description="Acyl-CoA oxidase/dehydrogenase middle" evidence="11">
    <location>
        <begin position="109"/>
        <end position="217"/>
    </location>
</feature>
<keyword evidence="5" id="KW-0285">Flavoprotein</keyword>
<evidence type="ECO:0000259" key="11">
    <source>
        <dbReference type="Pfam" id="PF02770"/>
    </source>
</evidence>
<dbReference type="EC" id="1.3.3.6" evidence="4"/>
<dbReference type="InterPro" id="IPR006091">
    <property type="entry name" value="Acyl-CoA_Oxase/DH_mid-dom"/>
</dbReference>
<name>A0A7D3UUW7_9VIRU</name>
<dbReference type="InterPro" id="IPR055060">
    <property type="entry name" value="ACOX_C_alpha1"/>
</dbReference>
<evidence type="ECO:0000256" key="6">
    <source>
        <dbReference type="ARBA" id="ARBA00022827"/>
    </source>
</evidence>
<dbReference type="GO" id="GO:0071949">
    <property type="term" value="F:FAD binding"/>
    <property type="evidence" value="ECO:0007669"/>
    <property type="project" value="InterPro"/>
</dbReference>
<dbReference type="EMBL" id="MT418680">
    <property type="protein sequence ID" value="QKF93534.1"/>
    <property type="molecule type" value="Genomic_DNA"/>
</dbReference>
<evidence type="ECO:0000256" key="8">
    <source>
        <dbReference type="ARBA" id="ARBA00023002"/>
    </source>
</evidence>
<evidence type="ECO:0000256" key="2">
    <source>
        <dbReference type="ARBA" id="ARBA00004275"/>
    </source>
</evidence>
<dbReference type="FunFam" id="1.20.140.10:FF:000010">
    <property type="entry name" value="Acyl-coenzyme A oxidase"/>
    <property type="match status" value="1"/>
</dbReference>
<dbReference type="Pfam" id="PF02770">
    <property type="entry name" value="Acyl-CoA_dh_M"/>
    <property type="match status" value="1"/>
</dbReference>
<dbReference type="InterPro" id="IPR012258">
    <property type="entry name" value="Acyl-CoA_oxidase"/>
</dbReference>
<evidence type="ECO:0000256" key="9">
    <source>
        <dbReference type="ARBA" id="ARBA00023098"/>
    </source>
</evidence>
<dbReference type="GO" id="GO:0005504">
    <property type="term" value="F:fatty acid binding"/>
    <property type="evidence" value="ECO:0007669"/>
    <property type="project" value="TreeGrafter"/>
</dbReference>
<dbReference type="InterPro" id="IPR046373">
    <property type="entry name" value="Acyl-CoA_Oxase/DH_mid-dom_sf"/>
</dbReference>
<dbReference type="GO" id="GO:0055088">
    <property type="term" value="P:lipid homeostasis"/>
    <property type="evidence" value="ECO:0007669"/>
    <property type="project" value="TreeGrafter"/>
</dbReference>
<evidence type="ECO:0000256" key="10">
    <source>
        <dbReference type="ARBA" id="ARBA00023140"/>
    </source>
</evidence>
<comment type="cofactor">
    <cofactor evidence="1">
        <name>FAD</name>
        <dbReference type="ChEBI" id="CHEBI:57692"/>
    </cofactor>
</comment>
<feature type="domain" description="Acyl-CoA oxidase C-alpha1" evidence="12">
    <location>
        <begin position="253"/>
        <end position="406"/>
    </location>
</feature>
<evidence type="ECO:0000313" key="13">
    <source>
        <dbReference type="EMBL" id="QKF93534.1"/>
    </source>
</evidence>
<keyword evidence="9" id="KW-0443">Lipid metabolism</keyword>
<dbReference type="Pfam" id="PF22924">
    <property type="entry name" value="ACOX_C_alpha1"/>
    <property type="match status" value="1"/>
</dbReference>
<comment type="subcellular location">
    <subcellularLocation>
        <location evidence="2">Peroxisome</location>
    </subcellularLocation>
</comment>
<accession>A0A7D3UUW7</accession>
<dbReference type="SUPFAM" id="SSF56645">
    <property type="entry name" value="Acyl-CoA dehydrogenase NM domain-like"/>
    <property type="match status" value="1"/>
</dbReference>
<dbReference type="FunFam" id="2.40.110.10:FF:000005">
    <property type="entry name" value="Acyl-coenzyme A oxidase"/>
    <property type="match status" value="1"/>
</dbReference>
<keyword evidence="7" id="KW-0276">Fatty acid metabolism</keyword>
<keyword evidence="14" id="KW-1185">Reference proteome</keyword>
<dbReference type="Proteomes" id="UP001162001">
    <property type="component" value="Segment"/>
</dbReference>
<dbReference type="PANTHER" id="PTHR10909:SF352">
    <property type="entry name" value="ACYL-COENZYME A OXIDASE-LIKE PROTEIN"/>
    <property type="match status" value="1"/>
</dbReference>
<dbReference type="Gene3D" id="2.40.110.10">
    <property type="entry name" value="Butyryl-CoA Dehydrogenase, subunit A, domain 2"/>
    <property type="match status" value="1"/>
</dbReference>
<sequence>MSQELIELITTDAIFKKTSAELNYNSYRNITFQRLASIINRKIINVFDVLENPDTFFNVMNILHAYDISLAVKTGVNFGLFGVSLQRLGFPEQVKDILNLLNIGQIFGCLAITEIGHGSNLKALETIAVWDNMIDSFVLNSPTQSSIKCWIGNAACHATHSIVFAQLIYNKQNLGLHPFLVQLRNIKGIVYGITITDNGFKKGLNGVDNGMIKFENVIVPRQNLLARFGYIDHHGKYVPSHEDAGKRFGELLSTLSGGRGVLASGAIVVSMKSLAVACKYSQMRKQFSGKDLIERPIMNYTTHQLLLIPLICKSVVLRNALEKFRIDGIREFKETSKISKKLHALTSGLKIIGSEHAEKCCRVARLACGGHGYAWENELGKMHNDIDIYQTFEGDNTLLRQEVTKYKLMELKDLIGTSKLTQMLYFIKIKLNEKLLAMNNFIFGYGDIKNPITILKLLKYKEVISSIELINKLVELTNNDIEGFDAWNCCLDLVMDVANSYLNRKIFDINITQQTNIDVLVLFGLELLHEDMKWYLIRSVIDKNIGNDIIQERKNYCMILHNMIDNLIDSFNIHSIFMNIPILKIVSKL</sequence>
<proteinExistence type="inferred from homology"/>
<dbReference type="SUPFAM" id="SSF47203">
    <property type="entry name" value="Acyl-CoA dehydrogenase C-terminal domain-like"/>
    <property type="match status" value="2"/>
</dbReference>
<keyword evidence="10" id="KW-0576">Peroxisome</keyword>